<dbReference type="GO" id="GO:0000287">
    <property type="term" value="F:magnesium ion binding"/>
    <property type="evidence" value="ECO:0007669"/>
    <property type="project" value="UniProtKB-ARBA"/>
</dbReference>
<dbReference type="EMBL" id="CP041242">
    <property type="protein sequence ID" value="QDH68998.1"/>
    <property type="molecule type" value="Genomic_DNA"/>
</dbReference>
<dbReference type="SFLD" id="SFLDS00003">
    <property type="entry name" value="Haloacid_Dehalogenase"/>
    <property type="match status" value="1"/>
</dbReference>
<gene>
    <name evidence="4" type="ORF">FKV23_01935</name>
</gene>
<dbReference type="InterPro" id="IPR041492">
    <property type="entry name" value="HAD_2"/>
</dbReference>
<dbReference type="InterPro" id="IPR051806">
    <property type="entry name" value="HAD-like_SPP"/>
</dbReference>
<sequence length="234" mass="25913">MKRLIDFTPAALLFDMDGTMIESERNLLECWRQAAYELQLMLDDSLWLSMVGLSDKVCRQMLHDRLAADEAEALTTRLGELYDRRVEAGLPLRPGVKRMLDRVAARSLPRAVVTSTHRWRTEQKLDRCGLARYFDTLVTGDEVRESKPAPEIYLLAAERLDVDPARCVVLEDSAAGVCAALAAGMTPIQVPDLVAPDTATRALGHRIVDSLDDAWVLIETALVPTLASRSGPQA</sequence>
<dbReference type="InterPro" id="IPR036412">
    <property type="entry name" value="HAD-like_sf"/>
</dbReference>
<keyword evidence="2" id="KW-0479">Metal-binding</keyword>
<dbReference type="KEGG" id="lyj:FKV23_01935"/>
<dbReference type="PANTHER" id="PTHR43481">
    <property type="entry name" value="FRUCTOSE-1-PHOSPHATE PHOSPHATASE"/>
    <property type="match status" value="1"/>
</dbReference>
<dbReference type="InterPro" id="IPR023214">
    <property type="entry name" value="HAD_sf"/>
</dbReference>
<dbReference type="Pfam" id="PF13419">
    <property type="entry name" value="HAD_2"/>
    <property type="match status" value="1"/>
</dbReference>
<keyword evidence="3" id="KW-0378">Hydrolase</keyword>
<reference evidence="4 5" key="1">
    <citation type="submission" date="2019-06" db="EMBL/GenBank/DDBJ databases">
        <title>Lysobacter alkalisoli sp. nov. isolated from saline-alkali soil.</title>
        <authorList>
            <person name="Sun J.-Q."/>
            <person name="Xu L."/>
        </authorList>
    </citation>
    <scope>NUCLEOTIDE SEQUENCE [LARGE SCALE GENOMIC DNA]</scope>
    <source>
        <strain evidence="4 5">SJ-36</strain>
    </source>
</reference>
<dbReference type="SFLD" id="SFLDG01129">
    <property type="entry name" value="C1.5:_HAD__Beta-PGM__Phosphata"/>
    <property type="match status" value="1"/>
</dbReference>
<dbReference type="RefSeq" id="WP_141622340.1">
    <property type="nucleotide sequence ID" value="NZ_CP041242.1"/>
</dbReference>
<dbReference type="InterPro" id="IPR006439">
    <property type="entry name" value="HAD-SF_hydro_IA"/>
</dbReference>
<evidence type="ECO:0000313" key="5">
    <source>
        <dbReference type="Proteomes" id="UP000317199"/>
    </source>
</evidence>
<dbReference type="NCBIfam" id="TIGR01509">
    <property type="entry name" value="HAD-SF-IA-v3"/>
    <property type="match status" value="1"/>
</dbReference>
<evidence type="ECO:0000256" key="2">
    <source>
        <dbReference type="ARBA" id="ARBA00022723"/>
    </source>
</evidence>
<evidence type="ECO:0000313" key="4">
    <source>
        <dbReference type="EMBL" id="QDH68998.1"/>
    </source>
</evidence>
<comment type="similarity">
    <text evidence="1">Belongs to the HAD-like hydrolase superfamily. CbbY/CbbZ/Gph/YieH family.</text>
</comment>
<evidence type="ECO:0000256" key="1">
    <source>
        <dbReference type="ARBA" id="ARBA00006171"/>
    </source>
</evidence>
<dbReference type="Proteomes" id="UP000317199">
    <property type="component" value="Chromosome"/>
</dbReference>
<accession>A0A514BNM8</accession>
<dbReference type="PANTHER" id="PTHR43481:SF4">
    <property type="entry name" value="GLYCEROL-1-PHOSPHATE PHOSPHOHYDROLASE 1-RELATED"/>
    <property type="match status" value="1"/>
</dbReference>
<name>A0A514BNM8_9GAMM</name>
<dbReference type="OrthoDB" id="9800058at2"/>
<dbReference type="InterPro" id="IPR023198">
    <property type="entry name" value="PGP-like_dom2"/>
</dbReference>
<dbReference type="SFLD" id="SFLDG01135">
    <property type="entry name" value="C1.5.6:_HAD__Beta-PGM__Phospha"/>
    <property type="match status" value="1"/>
</dbReference>
<dbReference type="FunFam" id="3.40.50.1000:FF:000036">
    <property type="entry name" value="HAD family hydrolase"/>
    <property type="match status" value="1"/>
</dbReference>
<dbReference type="Gene3D" id="3.40.50.1000">
    <property type="entry name" value="HAD superfamily/HAD-like"/>
    <property type="match status" value="1"/>
</dbReference>
<dbReference type="PRINTS" id="PR00413">
    <property type="entry name" value="HADHALOGNASE"/>
</dbReference>
<keyword evidence="5" id="KW-1185">Reference proteome</keyword>
<organism evidence="4 5">
    <name type="scientific">Marilutibacter alkalisoli</name>
    <dbReference type="NCBI Taxonomy" id="2591633"/>
    <lineage>
        <taxon>Bacteria</taxon>
        <taxon>Pseudomonadati</taxon>
        <taxon>Pseudomonadota</taxon>
        <taxon>Gammaproteobacteria</taxon>
        <taxon>Lysobacterales</taxon>
        <taxon>Lysobacteraceae</taxon>
        <taxon>Marilutibacter</taxon>
    </lineage>
</organism>
<proteinExistence type="inferred from homology"/>
<dbReference type="GO" id="GO:0050308">
    <property type="term" value="F:sugar-phosphatase activity"/>
    <property type="evidence" value="ECO:0007669"/>
    <property type="project" value="TreeGrafter"/>
</dbReference>
<dbReference type="Gene3D" id="1.10.150.240">
    <property type="entry name" value="Putative phosphatase, domain 2"/>
    <property type="match status" value="1"/>
</dbReference>
<protein>
    <submittedName>
        <fullName evidence="4">HAD family phosphatase</fullName>
    </submittedName>
</protein>
<dbReference type="AlphaFoldDB" id="A0A514BNM8"/>
<evidence type="ECO:0000256" key="3">
    <source>
        <dbReference type="ARBA" id="ARBA00022801"/>
    </source>
</evidence>
<dbReference type="SUPFAM" id="SSF56784">
    <property type="entry name" value="HAD-like"/>
    <property type="match status" value="1"/>
</dbReference>